<evidence type="ECO:0000256" key="1">
    <source>
        <dbReference type="SAM" id="Phobius"/>
    </source>
</evidence>
<reference evidence="2 3" key="1">
    <citation type="submission" date="2016-10" db="EMBL/GenBank/DDBJ databases">
        <authorList>
            <person name="de Groot N.N."/>
        </authorList>
    </citation>
    <scope>NUCLEOTIDE SEQUENCE [LARGE SCALE GENOMIC DNA]</scope>
    <source>
        <strain evidence="2 3">DSM 15283</strain>
    </source>
</reference>
<dbReference type="SUPFAM" id="SSF53448">
    <property type="entry name" value="Nucleotide-diphospho-sugar transferases"/>
    <property type="match status" value="1"/>
</dbReference>
<accession>A0A1I4JQ33</accession>
<protein>
    <recommendedName>
        <fullName evidence="4">Glycosyl transferase family 2</fullName>
    </recommendedName>
</protein>
<dbReference type="OrthoDB" id="5465469at2"/>
<evidence type="ECO:0000313" key="3">
    <source>
        <dbReference type="Proteomes" id="UP000199144"/>
    </source>
</evidence>
<keyword evidence="1" id="KW-1133">Transmembrane helix</keyword>
<dbReference type="Proteomes" id="UP000199144">
    <property type="component" value="Unassembled WGS sequence"/>
</dbReference>
<proteinExistence type="predicted"/>
<keyword evidence="1" id="KW-0472">Membrane</keyword>
<dbReference type="EMBL" id="FOTQ01000001">
    <property type="protein sequence ID" value="SFL68431.1"/>
    <property type="molecule type" value="Genomic_DNA"/>
</dbReference>
<dbReference type="STRING" id="254406.SAMN04488042_1011113"/>
<organism evidence="2 3">
    <name type="scientific">Shimia aestuarii</name>
    <dbReference type="NCBI Taxonomy" id="254406"/>
    <lineage>
        <taxon>Bacteria</taxon>
        <taxon>Pseudomonadati</taxon>
        <taxon>Pseudomonadota</taxon>
        <taxon>Alphaproteobacteria</taxon>
        <taxon>Rhodobacterales</taxon>
        <taxon>Roseobacteraceae</taxon>
    </lineage>
</organism>
<feature type="transmembrane region" description="Helical" evidence="1">
    <location>
        <begin position="18"/>
        <end position="36"/>
    </location>
</feature>
<evidence type="ECO:0008006" key="4">
    <source>
        <dbReference type="Google" id="ProtNLM"/>
    </source>
</evidence>
<keyword evidence="3" id="KW-1185">Reference proteome</keyword>
<gene>
    <name evidence="2" type="ORF">SAMN04488042_1011113</name>
</gene>
<dbReference type="RefSeq" id="WP_131814332.1">
    <property type="nucleotide sequence ID" value="NZ_FOTQ01000001.1"/>
</dbReference>
<dbReference type="InterPro" id="IPR029044">
    <property type="entry name" value="Nucleotide-diphossugar_trans"/>
</dbReference>
<sequence>MTRFHSGSEQAGATRGKVLIFIAAIVVALGLAYWLHHLFEGERLLPDLLRERRLSRLSLQELDLRWQANETSDLIVSLTTIPSRISRLETVLKGLIDQSRPPKKIVLNVPDESLREDEPYVIPEALSGLAFLEIRRGRDWGPATKLIPTLLDAAPDQVIVVVDDDRIYPRDFLETFEKGMADHPNTALTMAGWVVPEDYLDRPTTILSNILQKPSAPVRGHRQRRLFPVDVFMGVFGYAVQPRFFDLEELTDFSDTPRAAFLADDVRSSALCHAPRRVLPCKGLSFLPKADAVHYKATALGNLNRGNGALEDRNNSKAIRHYADRWQVGGPAKR</sequence>
<evidence type="ECO:0000313" key="2">
    <source>
        <dbReference type="EMBL" id="SFL68431.1"/>
    </source>
</evidence>
<keyword evidence="1" id="KW-0812">Transmembrane</keyword>
<name>A0A1I4JQ33_9RHOB</name>
<dbReference type="AlphaFoldDB" id="A0A1I4JQ33"/>